<dbReference type="Gene3D" id="3.30.70.560">
    <property type="entry name" value="7,8-Dihydro-6-hydroxymethylpterin-pyrophosphokinase HPPK"/>
    <property type="match status" value="1"/>
</dbReference>
<keyword evidence="5" id="KW-0547">Nucleotide-binding</keyword>
<dbReference type="EC" id="2.7.6.3" evidence="3"/>
<evidence type="ECO:0000256" key="6">
    <source>
        <dbReference type="ARBA" id="ARBA00022777"/>
    </source>
</evidence>
<keyword evidence="8" id="KW-0289">Folate biosynthesis</keyword>
<accession>A0A0D6XMX7</accession>
<evidence type="ECO:0000256" key="8">
    <source>
        <dbReference type="ARBA" id="ARBA00022909"/>
    </source>
</evidence>
<dbReference type="InterPro" id="IPR000550">
    <property type="entry name" value="Hppk"/>
</dbReference>
<keyword evidence="6 11" id="KW-0418">Kinase</keyword>
<dbReference type="EMBL" id="JXWY01000142">
    <property type="protein sequence ID" value="KIX89860.1"/>
    <property type="molecule type" value="Genomic_DNA"/>
</dbReference>
<keyword evidence="12" id="KW-1185">Reference proteome</keyword>
<comment type="catalytic activity">
    <reaction evidence="1">
        <text>6-hydroxymethyl-7,8-dihydropterin + ATP = (7,8-dihydropterin-6-yl)methyl diphosphate + AMP + H(+)</text>
        <dbReference type="Rhea" id="RHEA:11412"/>
        <dbReference type="ChEBI" id="CHEBI:15378"/>
        <dbReference type="ChEBI" id="CHEBI:30616"/>
        <dbReference type="ChEBI" id="CHEBI:44841"/>
        <dbReference type="ChEBI" id="CHEBI:72950"/>
        <dbReference type="ChEBI" id="CHEBI:456215"/>
        <dbReference type="EC" id="2.7.6.3"/>
    </reaction>
</comment>
<evidence type="ECO:0000256" key="4">
    <source>
        <dbReference type="ARBA" id="ARBA00022679"/>
    </source>
</evidence>
<evidence type="ECO:0000313" key="12">
    <source>
        <dbReference type="Proteomes" id="UP000032366"/>
    </source>
</evidence>
<dbReference type="GO" id="GO:0046656">
    <property type="term" value="P:folic acid biosynthetic process"/>
    <property type="evidence" value="ECO:0007669"/>
    <property type="project" value="UniProtKB-KW"/>
</dbReference>
<evidence type="ECO:0000256" key="2">
    <source>
        <dbReference type="ARBA" id="ARBA00005051"/>
    </source>
</evidence>
<dbReference type="OrthoDB" id="9808041at2"/>
<evidence type="ECO:0000256" key="1">
    <source>
        <dbReference type="ARBA" id="ARBA00000198"/>
    </source>
</evidence>
<dbReference type="GO" id="GO:0046654">
    <property type="term" value="P:tetrahydrofolate biosynthetic process"/>
    <property type="evidence" value="ECO:0007669"/>
    <property type="project" value="UniProtKB-UniPathway"/>
</dbReference>
<evidence type="ECO:0000313" key="11">
    <source>
        <dbReference type="EMBL" id="SUM56587.1"/>
    </source>
</evidence>
<dbReference type="STRING" id="569857.TP70_10655"/>
<protein>
    <recommendedName>
        <fullName evidence="3">2-amino-4-hydroxy-6-hydroxymethyldihydropteridine diphosphokinase</fullName>
        <ecNumber evidence="3">2.7.6.3</ecNumber>
    </recommendedName>
</protein>
<feature type="domain" description="7,8-dihydro-6-hydroxymethylpterin-pyrophosphokinase" evidence="9">
    <location>
        <begin position="88"/>
        <end position="99"/>
    </location>
</feature>
<proteinExistence type="predicted"/>
<evidence type="ECO:0000313" key="13">
    <source>
        <dbReference type="Proteomes" id="UP000254100"/>
    </source>
</evidence>
<dbReference type="PROSITE" id="PS00794">
    <property type="entry name" value="HPPK"/>
    <property type="match status" value="1"/>
</dbReference>
<evidence type="ECO:0000313" key="10">
    <source>
        <dbReference type="EMBL" id="KIX89860.1"/>
    </source>
</evidence>
<keyword evidence="4 11" id="KW-0808">Transferase</keyword>
<sequence length="159" mass="17764">MVDAYLGLGGNIGEREVQLKTAIAQLDNHSQIEVVAVSPMYETKPVGYVEQPDFLNVCVHVQTSLAPHELLEVGLGIEANLHRVRDVRWGPRTIDIDILLYGNEIIETETLVVPHPRMTERAFVMIPLNDIAPDVVEPRSGQPIHTFVTSDKTVVRYES</sequence>
<dbReference type="CDD" id="cd00483">
    <property type="entry name" value="HPPK"/>
    <property type="match status" value="1"/>
</dbReference>
<organism evidence="11 13">
    <name type="scientific">Staphylococcus microti</name>
    <dbReference type="NCBI Taxonomy" id="569857"/>
    <lineage>
        <taxon>Bacteria</taxon>
        <taxon>Bacillati</taxon>
        <taxon>Bacillota</taxon>
        <taxon>Bacilli</taxon>
        <taxon>Bacillales</taxon>
        <taxon>Staphylococcaceae</taxon>
        <taxon>Staphylococcus</taxon>
    </lineage>
</organism>
<reference evidence="10 12" key="1">
    <citation type="submission" date="2015-01" db="EMBL/GenBank/DDBJ databases">
        <authorList>
            <person name="Guo J."/>
        </authorList>
    </citation>
    <scope>NUCLEOTIDE SEQUENCE [LARGE SCALE GENOMIC DNA]</scope>
    <source>
        <strain evidence="10 12">DSM 22147</strain>
    </source>
</reference>
<dbReference type="SUPFAM" id="SSF55083">
    <property type="entry name" value="6-hydroxymethyl-7,8-dihydropterin pyrophosphokinase, HPPK"/>
    <property type="match status" value="1"/>
</dbReference>
<dbReference type="Proteomes" id="UP000254100">
    <property type="component" value="Unassembled WGS sequence"/>
</dbReference>
<dbReference type="RefSeq" id="WP_044361554.1">
    <property type="nucleotide sequence ID" value="NZ_JXWY01000142.1"/>
</dbReference>
<dbReference type="InterPro" id="IPR035907">
    <property type="entry name" value="Hppk_sf"/>
</dbReference>
<dbReference type="Pfam" id="PF01288">
    <property type="entry name" value="HPPK"/>
    <property type="match status" value="1"/>
</dbReference>
<dbReference type="PANTHER" id="PTHR43071:SF1">
    <property type="entry name" value="2-AMINO-4-HYDROXY-6-HYDROXYMETHYLDIHYDROPTERIDINE PYROPHOSPHOKINASE"/>
    <property type="match status" value="1"/>
</dbReference>
<comment type="pathway">
    <text evidence="2">Cofactor biosynthesis; tetrahydrofolate biosynthesis; 2-amino-4-hydroxy-6-hydroxymethyl-7,8-dihydropteridine diphosphate from 7,8-dihydroneopterin triphosphate: step 4/4.</text>
</comment>
<dbReference type="Proteomes" id="UP000032366">
    <property type="component" value="Unassembled WGS sequence"/>
</dbReference>
<reference evidence="11 13" key="2">
    <citation type="submission" date="2018-06" db="EMBL/GenBank/DDBJ databases">
        <authorList>
            <consortium name="Pathogen Informatics"/>
            <person name="Doyle S."/>
        </authorList>
    </citation>
    <scope>NUCLEOTIDE SEQUENCE [LARGE SCALE GENOMIC DNA]</scope>
    <source>
        <strain evidence="11 13">NCTC13832</strain>
    </source>
</reference>
<dbReference type="EMBL" id="UHDT01000001">
    <property type="protein sequence ID" value="SUM56587.1"/>
    <property type="molecule type" value="Genomic_DNA"/>
</dbReference>
<evidence type="ECO:0000256" key="5">
    <source>
        <dbReference type="ARBA" id="ARBA00022741"/>
    </source>
</evidence>
<dbReference type="GO" id="GO:0016301">
    <property type="term" value="F:kinase activity"/>
    <property type="evidence" value="ECO:0007669"/>
    <property type="project" value="UniProtKB-KW"/>
</dbReference>
<evidence type="ECO:0000256" key="7">
    <source>
        <dbReference type="ARBA" id="ARBA00022840"/>
    </source>
</evidence>
<dbReference type="AlphaFoldDB" id="A0A0D6XMX7"/>
<evidence type="ECO:0000259" key="9">
    <source>
        <dbReference type="PROSITE" id="PS00794"/>
    </source>
</evidence>
<name>A0A0D6XMX7_9STAP</name>
<evidence type="ECO:0000256" key="3">
    <source>
        <dbReference type="ARBA" id="ARBA00013253"/>
    </source>
</evidence>
<dbReference type="GO" id="GO:0003848">
    <property type="term" value="F:2-amino-4-hydroxy-6-hydroxymethyldihydropteridine diphosphokinase activity"/>
    <property type="evidence" value="ECO:0007669"/>
    <property type="project" value="UniProtKB-EC"/>
</dbReference>
<dbReference type="NCBIfam" id="TIGR01498">
    <property type="entry name" value="folK"/>
    <property type="match status" value="1"/>
</dbReference>
<gene>
    <name evidence="11" type="primary">folK</name>
    <name evidence="11" type="ORF">NCTC13832_00225</name>
    <name evidence="10" type="ORF">TP70_10655</name>
</gene>
<dbReference type="PANTHER" id="PTHR43071">
    <property type="entry name" value="2-AMINO-4-HYDROXY-6-HYDROXYMETHYLDIHYDROPTERIDINE PYROPHOSPHOKINASE"/>
    <property type="match status" value="1"/>
</dbReference>
<keyword evidence="7" id="KW-0067">ATP-binding</keyword>
<dbReference type="UniPathway" id="UPA00077">
    <property type="reaction ID" value="UER00155"/>
</dbReference>
<dbReference type="GO" id="GO:0005524">
    <property type="term" value="F:ATP binding"/>
    <property type="evidence" value="ECO:0007669"/>
    <property type="project" value="UniProtKB-KW"/>
</dbReference>